<dbReference type="InterPro" id="IPR040205">
    <property type="entry name" value="HIN-200"/>
</dbReference>
<evidence type="ECO:0000313" key="8">
    <source>
        <dbReference type="Proteomes" id="UP000011518"/>
    </source>
</evidence>
<comment type="subcellular location">
    <subcellularLocation>
        <location evidence="1">Nucleus</location>
    </subcellularLocation>
</comment>
<comment type="similarity">
    <text evidence="2">Belongs to the HIN-200 family.</text>
</comment>
<dbReference type="FunFam" id="2.40.50.140:FF:000101">
    <property type="entry name" value="Myeloid cell nuclear differentiation antigen"/>
    <property type="match status" value="1"/>
</dbReference>
<evidence type="ECO:0000313" key="7">
    <source>
        <dbReference type="EMBL" id="ELW47847.1"/>
    </source>
</evidence>
<dbReference type="GO" id="GO:0035458">
    <property type="term" value="P:cellular response to interferon-beta"/>
    <property type="evidence" value="ECO:0007669"/>
    <property type="project" value="InterPro"/>
</dbReference>
<dbReference type="GO" id="GO:0005829">
    <property type="term" value="C:cytosol"/>
    <property type="evidence" value="ECO:0007669"/>
    <property type="project" value="TreeGrafter"/>
</dbReference>
<dbReference type="PROSITE" id="PS50824">
    <property type="entry name" value="DAPIN"/>
    <property type="match status" value="1"/>
</dbReference>
<dbReference type="InterPro" id="IPR004020">
    <property type="entry name" value="DAPIN"/>
</dbReference>
<feature type="region of interest" description="Disordered" evidence="4">
    <location>
        <begin position="86"/>
        <end position="202"/>
    </location>
</feature>
<dbReference type="GO" id="GO:0002218">
    <property type="term" value="P:activation of innate immune response"/>
    <property type="evidence" value="ECO:0007669"/>
    <property type="project" value="InterPro"/>
</dbReference>
<dbReference type="InterPro" id="IPR012340">
    <property type="entry name" value="NA-bd_OB-fold"/>
</dbReference>
<name>L9JFS0_TUPCH</name>
<sequence length="438" mass="49633">MVNEFKRIVLLTGLEPLTVYHFNMIKSLLAHDLQLTRNMQEEYDKIQIADLMERKFHSDSGVKKLIELFKDIPQLQEAVENLRKEKSKVLKRMKSISAKGKTPLKKNKQKGEDSLTPAPTTSKTLQSQGAEQTPVSQKRKNTTEEKTGTKKTKVSEDQTQSPSPVAASKFMTMGQYPPSQTPTSVPSTTSSTKKQTSQVQRQGAARNYVLKKGPLIVLVLKATNPFEYESPEAGIKAMFHATVATECQFFYVKVFNTNWKEKFSKKKVITIFNYLECKGVLEINEASYVSDVGPDQMIKVPNSIIKKANETLKIDHLYKQVSGTIVYGMFELQKKTVNKKNTIYEIQDNTGNMEVVGNGKWHNINCETGDKLRLFYFQLRTMNKKPILTCGTHSLIEVVKKSKKQPTESGSNAEFQVNNYPPNLFGGIKTEIKTEMFF</sequence>
<protein>
    <submittedName>
        <fullName evidence="7">Myeloid cell nuclear differentiation antigen</fullName>
    </submittedName>
</protein>
<accession>L9JFS0</accession>
<keyword evidence="8" id="KW-1185">Reference proteome</keyword>
<evidence type="ECO:0000259" key="6">
    <source>
        <dbReference type="PROSITE" id="PS50834"/>
    </source>
</evidence>
<feature type="compositionally biased region" description="Low complexity" evidence="4">
    <location>
        <begin position="177"/>
        <end position="200"/>
    </location>
</feature>
<evidence type="ECO:0000256" key="4">
    <source>
        <dbReference type="SAM" id="MobiDB-lite"/>
    </source>
</evidence>
<dbReference type="GO" id="GO:0005654">
    <property type="term" value="C:nucleoplasm"/>
    <property type="evidence" value="ECO:0007669"/>
    <property type="project" value="TreeGrafter"/>
</dbReference>
<dbReference type="InterPro" id="IPR004021">
    <property type="entry name" value="HIN200/IF120x"/>
</dbReference>
<dbReference type="PANTHER" id="PTHR12200:SF25">
    <property type="entry name" value="PYRIN AND HIN DOMAIN-CONTAINING PROTEIN 1"/>
    <property type="match status" value="1"/>
</dbReference>
<dbReference type="Gene3D" id="1.10.533.10">
    <property type="entry name" value="Death Domain, Fas"/>
    <property type="match status" value="1"/>
</dbReference>
<dbReference type="FunCoup" id="L9JFS0">
    <property type="interactions" value="11"/>
</dbReference>
<keyword evidence="3" id="KW-0539">Nucleus</keyword>
<dbReference type="PROSITE" id="PS50834">
    <property type="entry name" value="HIN_200"/>
    <property type="match status" value="1"/>
</dbReference>
<dbReference type="AlphaFoldDB" id="L9JFS0"/>
<dbReference type="GO" id="GO:0003690">
    <property type="term" value="F:double-stranded DNA binding"/>
    <property type="evidence" value="ECO:0007669"/>
    <property type="project" value="TreeGrafter"/>
</dbReference>
<dbReference type="Gene3D" id="2.40.50.140">
    <property type="entry name" value="Nucleic acid-binding proteins"/>
    <property type="match status" value="2"/>
</dbReference>
<dbReference type="CDD" id="cd08305">
    <property type="entry name" value="Pyrin"/>
    <property type="match status" value="1"/>
</dbReference>
<reference evidence="8" key="1">
    <citation type="submission" date="2012-07" db="EMBL/GenBank/DDBJ databases">
        <title>Genome of the Chinese tree shrew, a rising model animal genetically related to primates.</title>
        <authorList>
            <person name="Zhang G."/>
            <person name="Fan Y."/>
            <person name="Yao Y."/>
            <person name="Huang Z."/>
        </authorList>
    </citation>
    <scope>NUCLEOTIDE SEQUENCE [LARGE SCALE GENOMIC DNA]</scope>
</reference>
<evidence type="ECO:0000256" key="3">
    <source>
        <dbReference type="ARBA" id="ARBA00023242"/>
    </source>
</evidence>
<feature type="domain" description="HIN-200" evidence="6">
    <location>
        <begin position="199"/>
        <end position="399"/>
    </location>
</feature>
<gene>
    <name evidence="7" type="ORF">TREES_T100009443</name>
</gene>
<evidence type="ECO:0000256" key="2">
    <source>
        <dbReference type="ARBA" id="ARBA00008647"/>
    </source>
</evidence>
<reference evidence="8" key="2">
    <citation type="journal article" date="2013" name="Nat. Commun.">
        <title>Genome of the Chinese tree shrew.</title>
        <authorList>
            <person name="Fan Y."/>
            <person name="Huang Z.Y."/>
            <person name="Cao C.C."/>
            <person name="Chen C.S."/>
            <person name="Chen Y.X."/>
            <person name="Fan D.D."/>
            <person name="He J."/>
            <person name="Hou H.L."/>
            <person name="Hu L."/>
            <person name="Hu X.T."/>
            <person name="Jiang X.T."/>
            <person name="Lai R."/>
            <person name="Lang Y.S."/>
            <person name="Liang B."/>
            <person name="Liao S.G."/>
            <person name="Mu D."/>
            <person name="Ma Y.Y."/>
            <person name="Niu Y.Y."/>
            <person name="Sun X.Q."/>
            <person name="Xia J.Q."/>
            <person name="Xiao J."/>
            <person name="Xiong Z.Q."/>
            <person name="Xu L."/>
            <person name="Yang L."/>
            <person name="Zhang Y."/>
            <person name="Zhao W."/>
            <person name="Zhao X.D."/>
            <person name="Zheng Y.T."/>
            <person name="Zhou J.M."/>
            <person name="Zhu Y.B."/>
            <person name="Zhang G.J."/>
            <person name="Wang J."/>
            <person name="Yao Y.G."/>
        </authorList>
    </citation>
    <scope>NUCLEOTIDE SEQUENCE [LARGE SCALE GENOMIC DNA]</scope>
</reference>
<dbReference type="Proteomes" id="UP000011518">
    <property type="component" value="Unassembled WGS sequence"/>
</dbReference>
<dbReference type="InParanoid" id="L9JFS0"/>
<dbReference type="GO" id="GO:0005730">
    <property type="term" value="C:nucleolus"/>
    <property type="evidence" value="ECO:0007669"/>
    <property type="project" value="TreeGrafter"/>
</dbReference>
<evidence type="ECO:0000256" key="1">
    <source>
        <dbReference type="ARBA" id="ARBA00004123"/>
    </source>
</evidence>
<dbReference type="Pfam" id="PF02760">
    <property type="entry name" value="HIN"/>
    <property type="match status" value="1"/>
</dbReference>
<dbReference type="STRING" id="246437.L9JFS0"/>
<dbReference type="FunFam" id="2.40.50.140:FF:000105">
    <property type="entry name" value="Myeloid cell nuclear differentiation antigen"/>
    <property type="match status" value="1"/>
</dbReference>
<dbReference type="PANTHER" id="PTHR12200">
    <property type="entry name" value="INTERFERON-INDUCIBLE PROTEIN AIM2 FAMILY MEMBER"/>
    <property type="match status" value="1"/>
</dbReference>
<dbReference type="InterPro" id="IPR011029">
    <property type="entry name" value="DEATH-like_dom_sf"/>
</dbReference>
<evidence type="ECO:0000259" key="5">
    <source>
        <dbReference type="PROSITE" id="PS50824"/>
    </source>
</evidence>
<feature type="compositionally biased region" description="Basic and acidic residues" evidence="4">
    <location>
        <begin position="141"/>
        <end position="156"/>
    </location>
</feature>
<organism evidence="7 8">
    <name type="scientific">Tupaia chinensis</name>
    <name type="common">Chinese tree shrew</name>
    <name type="synonym">Tupaia belangeri chinensis</name>
    <dbReference type="NCBI Taxonomy" id="246437"/>
    <lineage>
        <taxon>Eukaryota</taxon>
        <taxon>Metazoa</taxon>
        <taxon>Chordata</taxon>
        <taxon>Craniata</taxon>
        <taxon>Vertebrata</taxon>
        <taxon>Euteleostomi</taxon>
        <taxon>Mammalia</taxon>
        <taxon>Eutheria</taxon>
        <taxon>Euarchontoglires</taxon>
        <taxon>Scandentia</taxon>
        <taxon>Tupaiidae</taxon>
        <taxon>Tupaia</taxon>
    </lineage>
</organism>
<dbReference type="SUPFAM" id="SSF159141">
    <property type="entry name" value="HIN-2000 domain-like"/>
    <property type="match status" value="2"/>
</dbReference>
<dbReference type="SMART" id="SM01289">
    <property type="entry name" value="PYRIN"/>
    <property type="match status" value="1"/>
</dbReference>
<dbReference type="Pfam" id="PF02758">
    <property type="entry name" value="PYRIN"/>
    <property type="match status" value="1"/>
</dbReference>
<dbReference type="FunFam" id="1.10.533.10:FF:000011">
    <property type="entry name" value="Myeloid cell nuclear differentiation antigen"/>
    <property type="match status" value="1"/>
</dbReference>
<dbReference type="EMBL" id="KB321090">
    <property type="protein sequence ID" value="ELW47847.1"/>
    <property type="molecule type" value="Genomic_DNA"/>
</dbReference>
<feature type="compositionally biased region" description="Polar residues" evidence="4">
    <location>
        <begin position="117"/>
        <end position="136"/>
    </location>
</feature>
<proteinExistence type="inferred from homology"/>
<feature type="domain" description="Pyrin" evidence="5">
    <location>
        <begin position="1"/>
        <end position="88"/>
    </location>
</feature>
<dbReference type="eggNOG" id="ENOG502QTQS">
    <property type="taxonomic scope" value="Eukaryota"/>
</dbReference>